<dbReference type="SUPFAM" id="SSF52440">
    <property type="entry name" value="PreATP-grasp domain"/>
    <property type="match status" value="1"/>
</dbReference>
<dbReference type="PANTHER" id="PTHR43472">
    <property type="entry name" value="PHOSPHORIBOSYLAMINE--GLYCINE LIGASE"/>
    <property type="match status" value="1"/>
</dbReference>
<dbReference type="KEGG" id="ise:JBKA6_0549"/>
<dbReference type="Proteomes" id="UP000243197">
    <property type="component" value="Chromosome"/>
</dbReference>
<keyword evidence="10" id="KW-1185">Reference proteome</keyword>
<dbReference type="InterPro" id="IPR011761">
    <property type="entry name" value="ATP-grasp"/>
</dbReference>
<dbReference type="InterPro" id="IPR037123">
    <property type="entry name" value="PRibGlycinamide_synth_C_sf"/>
</dbReference>
<evidence type="ECO:0000256" key="1">
    <source>
        <dbReference type="ARBA" id="ARBA00001936"/>
    </source>
</evidence>
<protein>
    <submittedName>
        <fullName evidence="9">Phosphoribosylamine--glycine ligase</fullName>
    </submittedName>
</protein>
<proteinExistence type="predicted"/>
<dbReference type="SUPFAM" id="SSF56059">
    <property type="entry name" value="Glutathione synthetase ATP-binding domain-like"/>
    <property type="match status" value="1"/>
</dbReference>
<dbReference type="GO" id="GO:0046872">
    <property type="term" value="F:metal ion binding"/>
    <property type="evidence" value="ECO:0007669"/>
    <property type="project" value="InterPro"/>
</dbReference>
<keyword evidence="4 7" id="KW-0547">Nucleotide-binding</keyword>
<dbReference type="InterPro" id="IPR020560">
    <property type="entry name" value="PRibGlycinamide_synth_C-dom"/>
</dbReference>
<evidence type="ECO:0000256" key="2">
    <source>
        <dbReference type="ARBA" id="ARBA00001946"/>
    </source>
</evidence>
<evidence type="ECO:0000256" key="5">
    <source>
        <dbReference type="ARBA" id="ARBA00022755"/>
    </source>
</evidence>
<dbReference type="Gene3D" id="3.40.50.20">
    <property type="match status" value="1"/>
</dbReference>
<dbReference type="PANTHER" id="PTHR43472:SF1">
    <property type="entry name" value="PHOSPHORIBOSYLAMINE--GLYCINE LIGASE, CHLOROPLASTIC"/>
    <property type="match status" value="1"/>
</dbReference>
<organism evidence="9 10">
    <name type="scientific">Ichthyobacterium seriolicida</name>
    <dbReference type="NCBI Taxonomy" id="242600"/>
    <lineage>
        <taxon>Bacteria</taxon>
        <taxon>Pseudomonadati</taxon>
        <taxon>Bacteroidota</taxon>
        <taxon>Flavobacteriia</taxon>
        <taxon>Flavobacteriales</taxon>
        <taxon>Ichthyobacteriaceae</taxon>
        <taxon>Ichthyobacterium</taxon>
    </lineage>
</organism>
<dbReference type="InterPro" id="IPR020559">
    <property type="entry name" value="PRibGlycinamide_synth_CS"/>
</dbReference>
<dbReference type="InterPro" id="IPR016185">
    <property type="entry name" value="PreATP-grasp_dom_sf"/>
</dbReference>
<keyword evidence="6 7" id="KW-0067">ATP-binding</keyword>
<dbReference type="OrthoDB" id="9807240at2"/>
<evidence type="ECO:0000256" key="4">
    <source>
        <dbReference type="ARBA" id="ARBA00022741"/>
    </source>
</evidence>
<comment type="cofactor">
    <cofactor evidence="1">
        <name>Mn(2+)</name>
        <dbReference type="ChEBI" id="CHEBI:29035"/>
    </cofactor>
</comment>
<dbReference type="GO" id="GO:0004637">
    <property type="term" value="F:phosphoribosylamine-glycine ligase activity"/>
    <property type="evidence" value="ECO:0007669"/>
    <property type="project" value="InterPro"/>
</dbReference>
<dbReference type="GO" id="GO:0009113">
    <property type="term" value="P:purine nucleobase biosynthetic process"/>
    <property type="evidence" value="ECO:0007669"/>
    <property type="project" value="InterPro"/>
</dbReference>
<dbReference type="SMART" id="SM01210">
    <property type="entry name" value="GARS_C"/>
    <property type="match status" value="1"/>
</dbReference>
<evidence type="ECO:0000256" key="3">
    <source>
        <dbReference type="ARBA" id="ARBA00022598"/>
    </source>
</evidence>
<keyword evidence="3 9" id="KW-0436">Ligase</keyword>
<sequence>MMKNKFLVVGNGARESAFAINLSSDSIVYAVIQHKNPTIVECVQNTHGKYLVADVNDPDVVLNFARDNEIDYVFVSSDQPLANGVVDVLLENNIRAIGGTKEATRIEWDKIYSIDLVKKVCGECVPFYLVVSNDKELVDAVEEFKKRRLDIVVKPQGLTGGKGVKLMPNHLKKYEDCIDYSRILLKNNPTERVLLVEKLDGIEFTIMGFTDGENLVLSPASYDYPYRHENDLGDGTGGMGCFTNSELKLPFMSDSDLDQCKEIMKKTLSEMRERNLNFNGILNGGFFKTKDGIKFMEYNGRFGDPEAMNVLSVLNEPLSTVLENIWHKKISEDNITFVGKASVVKYLVAKEYPQKSESETLFSIKKEEMSKFGISIFCSFCEELGNRGAYTEYKTLKTSRVIAFGCISEDIESASDLINEAIEKYVMRQGLEFRRDIGSRENLILLSEKASKY</sequence>
<keyword evidence="5" id="KW-0658">Purine biosynthesis</keyword>
<dbReference type="PROSITE" id="PS50975">
    <property type="entry name" value="ATP_GRASP"/>
    <property type="match status" value="1"/>
</dbReference>
<comment type="cofactor">
    <cofactor evidence="2">
        <name>Mg(2+)</name>
        <dbReference type="ChEBI" id="CHEBI:18420"/>
    </cofactor>
</comment>
<dbReference type="GO" id="GO:0005524">
    <property type="term" value="F:ATP binding"/>
    <property type="evidence" value="ECO:0007669"/>
    <property type="project" value="UniProtKB-UniRule"/>
</dbReference>
<dbReference type="AlphaFoldDB" id="A0A1J1DXH4"/>
<feature type="domain" description="ATP-grasp" evidence="8">
    <location>
        <begin position="115"/>
        <end position="327"/>
    </location>
</feature>
<evidence type="ECO:0000256" key="7">
    <source>
        <dbReference type="PROSITE-ProRule" id="PRU00409"/>
    </source>
</evidence>
<dbReference type="Gene3D" id="3.90.600.10">
    <property type="entry name" value="Phosphoribosylglycinamide synthetase, C-terminal domain"/>
    <property type="match status" value="1"/>
</dbReference>
<dbReference type="SMART" id="SM01209">
    <property type="entry name" value="GARS_A"/>
    <property type="match status" value="1"/>
</dbReference>
<evidence type="ECO:0000259" key="8">
    <source>
        <dbReference type="PROSITE" id="PS50975"/>
    </source>
</evidence>
<dbReference type="InterPro" id="IPR020562">
    <property type="entry name" value="PRibGlycinamide_synth_N"/>
</dbReference>
<dbReference type="GO" id="GO:0006164">
    <property type="term" value="P:purine nucleotide biosynthetic process"/>
    <property type="evidence" value="ECO:0007669"/>
    <property type="project" value="UniProtKB-KW"/>
</dbReference>
<dbReference type="InterPro" id="IPR020561">
    <property type="entry name" value="PRibGlycinamid_synth_ATP-grasp"/>
</dbReference>
<dbReference type="Pfam" id="PF02844">
    <property type="entry name" value="GARS_N"/>
    <property type="match status" value="1"/>
</dbReference>
<reference evidence="9 10" key="1">
    <citation type="submission" date="2014-03" db="EMBL/GenBank/DDBJ databases">
        <title>complete genome sequence of Flavobacteriaceae bacterium JBKA-6.</title>
        <authorList>
            <person name="Takano T."/>
            <person name="Nakamura Y."/>
            <person name="Takuma S."/>
            <person name="Yasuike M."/>
            <person name="Matsuyama T."/>
            <person name="Sakai T."/>
            <person name="Fujiwara A."/>
            <person name="Kimoto K."/>
            <person name="Fukuda Y."/>
            <person name="Kondo H."/>
            <person name="Hirono I."/>
            <person name="Nakayasu C."/>
        </authorList>
    </citation>
    <scope>NUCLEOTIDE SEQUENCE [LARGE SCALE GENOMIC DNA]</scope>
    <source>
        <strain evidence="9 10">JBKA-6</strain>
    </source>
</reference>
<dbReference type="Gene3D" id="3.30.470.20">
    <property type="entry name" value="ATP-grasp fold, B domain"/>
    <property type="match status" value="1"/>
</dbReference>
<dbReference type="PROSITE" id="PS00184">
    <property type="entry name" value="GARS"/>
    <property type="match status" value="1"/>
</dbReference>
<dbReference type="EMBL" id="AP014564">
    <property type="protein sequence ID" value="BAV94562.1"/>
    <property type="molecule type" value="Genomic_DNA"/>
</dbReference>
<evidence type="ECO:0000313" key="10">
    <source>
        <dbReference type="Proteomes" id="UP000243197"/>
    </source>
</evidence>
<name>A0A1J1DXH4_9FLAO</name>
<dbReference type="Pfam" id="PF01071">
    <property type="entry name" value="GARS_A"/>
    <property type="match status" value="1"/>
</dbReference>
<accession>A0A1J1DXH4</accession>
<evidence type="ECO:0000256" key="6">
    <source>
        <dbReference type="ARBA" id="ARBA00022840"/>
    </source>
</evidence>
<dbReference type="InterPro" id="IPR000115">
    <property type="entry name" value="PRibGlycinamide_synth"/>
</dbReference>
<evidence type="ECO:0000313" key="9">
    <source>
        <dbReference type="EMBL" id="BAV94562.1"/>
    </source>
</evidence>
<gene>
    <name evidence="9" type="ORF">JBKA6_0549</name>
</gene>